<feature type="region of interest" description="Disordered" evidence="2">
    <location>
        <begin position="438"/>
        <end position="457"/>
    </location>
</feature>
<dbReference type="InterPro" id="IPR000331">
    <property type="entry name" value="Rap/Ran_GAP_dom"/>
</dbReference>
<evidence type="ECO:0000313" key="5">
    <source>
        <dbReference type="Proteomes" id="UP000008743"/>
    </source>
</evidence>
<dbReference type="EMBL" id="KE346363">
    <property type="protein sequence ID" value="KJE92437.1"/>
    <property type="molecule type" value="Genomic_DNA"/>
</dbReference>
<dbReference type="PROSITE" id="PS50085">
    <property type="entry name" value="RAPGAP"/>
    <property type="match status" value="1"/>
</dbReference>
<dbReference type="GO" id="GO:0005737">
    <property type="term" value="C:cytoplasm"/>
    <property type="evidence" value="ECO:0007669"/>
    <property type="project" value="TreeGrafter"/>
</dbReference>
<dbReference type="GO" id="GO:0005096">
    <property type="term" value="F:GTPase activator activity"/>
    <property type="evidence" value="ECO:0007669"/>
    <property type="project" value="UniProtKB-KW"/>
</dbReference>
<feature type="region of interest" description="Disordered" evidence="2">
    <location>
        <begin position="778"/>
        <end position="833"/>
    </location>
</feature>
<dbReference type="PhylomeDB" id="A0A0D2VPL0"/>
<dbReference type="InterPro" id="IPR050989">
    <property type="entry name" value="Rap1_Ran_GAP"/>
</dbReference>
<sequence length="833" mass="89193">MTDSPINTGTLGSTPTGWANFLLNEEEFPDETMKSAYFANPIFDLAITGLGGAADEMETNTETKKPARGFAATGRLSIILSEEAVEAMLPKKRASSDSVHSLGGGHRQSVFRRRPSVSSNTGGSRSGTPTPPEGAGSLVAATLSKAASKVGAAPTSSVQRATTPPAIVIPGSVSPVPRQPGGPTQQLLVADPAWYIYSARDVWIAEDDDVPSGAQSASMSHASSLSNLAAASSPMLPASPHSAAALSHRRQSSYTSTDSSNSLPSLASPGGMRRGSANVGTPAAPLSTGGGANVVTTTAAAAAAAASALSPESHRGIELSYRFYREFFYGHKHKIFCGTQDNAPMILAIFCEEKDYKDHPNARLTVESRDKFGGSRGSVGSETQSQTDSLHEPSRDGGGSSDSDQPLSPPILSPKTAPAPARASGVFSFDNIAALDSKASTQEKDKHGQSSSQDSHASNHRHYIALLWTQDAVICTAFVDDSNRWKKITAAVKSRARRALHLVSPHFPLEFRSAITSLKRVRESVYTPNSLLKIEDHLFDMFFPTRFKFGVVYVRDGQTHEDDVFANSEPSAGFSNFLSQLGDVVQLKGFVGYAAGLDTRTDTTGEVSVYTKWRDAEIMFHVATMLPYGAVDKQQLQRKRHIGNDVCVIVYHESKQPYCPSLIKSQFNHVVLVVRPETSPPPEVAAAAPNKSFYHVDVAAKLEVPQPEGIVAPTLWESGPQLKERLLQILCVAQQNAMQARQFYLPICKFRESLLCTLVNDIERKRFVDLAGTGSVNGGGSVSGSGTTSSPPSTGGSNLVRRTSHMSDDKPSSLFKNKMSRQQSLPQLDSRAK</sequence>
<dbReference type="RefSeq" id="XP_004364253.1">
    <property type="nucleotide sequence ID" value="XM_004364196.2"/>
</dbReference>
<accession>A0A0D2VPL0</accession>
<gene>
    <name evidence="4" type="ORF">CAOG_003414</name>
</gene>
<dbReference type="Proteomes" id="UP000008743">
    <property type="component" value="Unassembled WGS sequence"/>
</dbReference>
<dbReference type="Pfam" id="PF02145">
    <property type="entry name" value="Rap_GAP"/>
    <property type="match status" value="1"/>
</dbReference>
<feature type="compositionally biased region" description="Polar residues" evidence="2">
    <location>
        <begin position="378"/>
        <end position="388"/>
    </location>
</feature>
<dbReference type="GO" id="GO:0051056">
    <property type="term" value="P:regulation of small GTPase mediated signal transduction"/>
    <property type="evidence" value="ECO:0007669"/>
    <property type="project" value="InterPro"/>
</dbReference>
<feature type="compositionally biased region" description="Low complexity" evidence="2">
    <location>
        <begin position="239"/>
        <end position="269"/>
    </location>
</feature>
<dbReference type="OrthoDB" id="2499658at2759"/>
<dbReference type="PANTHER" id="PTHR15711">
    <property type="entry name" value="RAP GTPASE-ACTIVATING PROTEIN"/>
    <property type="match status" value="1"/>
</dbReference>
<evidence type="ECO:0000256" key="1">
    <source>
        <dbReference type="ARBA" id="ARBA00022468"/>
    </source>
</evidence>
<proteinExistence type="predicted"/>
<dbReference type="SUPFAM" id="SSF111347">
    <property type="entry name" value="Rap/Ran-GAP"/>
    <property type="match status" value="1"/>
</dbReference>
<dbReference type="AlphaFoldDB" id="A0A0D2VPL0"/>
<feature type="region of interest" description="Disordered" evidence="2">
    <location>
        <begin position="366"/>
        <end position="420"/>
    </location>
</feature>
<reference evidence="5" key="1">
    <citation type="submission" date="2011-02" db="EMBL/GenBank/DDBJ databases">
        <title>The Genome Sequence of Capsaspora owczarzaki ATCC 30864.</title>
        <authorList>
            <person name="Russ C."/>
            <person name="Cuomo C."/>
            <person name="Burger G."/>
            <person name="Gray M.W."/>
            <person name="Holland P.W.H."/>
            <person name="King N."/>
            <person name="Lang F.B.F."/>
            <person name="Roger A.J."/>
            <person name="Ruiz-Trillo I."/>
            <person name="Young S.K."/>
            <person name="Zeng Q."/>
            <person name="Gargeya S."/>
            <person name="Alvarado L."/>
            <person name="Berlin A."/>
            <person name="Chapman S.B."/>
            <person name="Chen Z."/>
            <person name="Freedman E."/>
            <person name="Gellesch M."/>
            <person name="Goldberg J."/>
            <person name="Griggs A."/>
            <person name="Gujja S."/>
            <person name="Heilman E."/>
            <person name="Heiman D."/>
            <person name="Howarth C."/>
            <person name="Mehta T."/>
            <person name="Neiman D."/>
            <person name="Pearson M."/>
            <person name="Roberts A."/>
            <person name="Saif S."/>
            <person name="Shea T."/>
            <person name="Shenoy N."/>
            <person name="Sisk P."/>
            <person name="Stolte C."/>
            <person name="Sykes S."/>
            <person name="White J."/>
            <person name="Yandava C."/>
            <person name="Haas B."/>
            <person name="Nusbaum C."/>
            <person name="Birren B."/>
        </authorList>
    </citation>
    <scope>NUCLEOTIDE SEQUENCE</scope>
    <source>
        <strain evidence="5">ATCC 30864</strain>
    </source>
</reference>
<keyword evidence="5" id="KW-1185">Reference proteome</keyword>
<name>A0A0D2VPL0_CAPO3</name>
<dbReference type="Gene3D" id="3.40.50.11210">
    <property type="entry name" value="Rap/Ran-GAP"/>
    <property type="match status" value="1"/>
</dbReference>
<dbReference type="eggNOG" id="KOG3686">
    <property type="taxonomic scope" value="Eukaryota"/>
</dbReference>
<evidence type="ECO:0000313" key="4">
    <source>
        <dbReference type="EMBL" id="KJE92437.1"/>
    </source>
</evidence>
<dbReference type="FunFam" id="3.40.50.11210:FF:000001">
    <property type="entry name" value="Ral GTPase-activating protein subunit alpha-1 isoform 1"/>
    <property type="match status" value="1"/>
</dbReference>
<keyword evidence="1" id="KW-0343">GTPase activation</keyword>
<dbReference type="InParanoid" id="A0A0D2VPL0"/>
<protein>
    <recommendedName>
        <fullName evidence="3">Rap-GAP domain-containing protein</fullName>
    </recommendedName>
</protein>
<feature type="region of interest" description="Disordered" evidence="2">
    <location>
        <begin position="91"/>
        <end position="136"/>
    </location>
</feature>
<organism evidence="4 5">
    <name type="scientific">Capsaspora owczarzaki (strain ATCC 30864)</name>
    <dbReference type="NCBI Taxonomy" id="595528"/>
    <lineage>
        <taxon>Eukaryota</taxon>
        <taxon>Filasterea</taxon>
        <taxon>Capsaspora</taxon>
    </lineage>
</organism>
<dbReference type="InterPro" id="IPR035974">
    <property type="entry name" value="Rap/Ran-GAP_sf"/>
</dbReference>
<evidence type="ECO:0000256" key="2">
    <source>
        <dbReference type="SAM" id="MobiDB-lite"/>
    </source>
</evidence>
<dbReference type="STRING" id="595528.A0A0D2VPL0"/>
<feature type="compositionally biased region" description="Low complexity" evidence="2">
    <location>
        <begin position="784"/>
        <end position="798"/>
    </location>
</feature>
<feature type="domain" description="Rap-GAP" evidence="3">
    <location>
        <begin position="535"/>
        <end position="758"/>
    </location>
</feature>
<dbReference type="PANTHER" id="PTHR15711:SF22">
    <property type="entry name" value="RAP-GAP DOMAIN-CONTAINING PROTEIN"/>
    <property type="match status" value="1"/>
</dbReference>
<evidence type="ECO:0000259" key="3">
    <source>
        <dbReference type="PROSITE" id="PS50085"/>
    </source>
</evidence>
<feature type="compositionally biased region" description="Polar residues" evidence="2">
    <location>
        <begin position="116"/>
        <end position="128"/>
    </location>
</feature>
<feature type="region of interest" description="Disordered" evidence="2">
    <location>
        <begin position="239"/>
        <end position="288"/>
    </location>
</feature>